<proteinExistence type="predicted"/>
<evidence type="ECO:0000313" key="2">
    <source>
        <dbReference type="EMBL" id="CAH2048633.1"/>
    </source>
</evidence>
<feature type="non-terminal residue" evidence="2">
    <location>
        <position position="116"/>
    </location>
</feature>
<sequence>MSGPRIRPRCPPLTRRTEQGRRRFGEVSDPGTIGANIPTGGLSPPACIRHAAAATGPRSFARSTRREFPPGRKDARDLRVRCRKYAGFRIYRAAMSLLSFRKNNVKALLTKVRRRF</sequence>
<keyword evidence="3" id="KW-1185">Reference proteome</keyword>
<accession>A0ABN8IBY0</accession>
<reference evidence="2" key="1">
    <citation type="submission" date="2022-03" db="EMBL/GenBank/DDBJ databases">
        <authorList>
            <person name="Martin H S."/>
        </authorList>
    </citation>
    <scope>NUCLEOTIDE SEQUENCE</scope>
</reference>
<gene>
    <name evidence="2" type="ORF">IPOD504_LOCUS6240</name>
</gene>
<dbReference type="EMBL" id="OW152830">
    <property type="protein sequence ID" value="CAH2048633.1"/>
    <property type="molecule type" value="Genomic_DNA"/>
</dbReference>
<feature type="compositionally biased region" description="Basic and acidic residues" evidence="1">
    <location>
        <begin position="15"/>
        <end position="26"/>
    </location>
</feature>
<organism evidence="2 3">
    <name type="scientific">Iphiclides podalirius</name>
    <name type="common">scarce swallowtail</name>
    <dbReference type="NCBI Taxonomy" id="110791"/>
    <lineage>
        <taxon>Eukaryota</taxon>
        <taxon>Metazoa</taxon>
        <taxon>Ecdysozoa</taxon>
        <taxon>Arthropoda</taxon>
        <taxon>Hexapoda</taxon>
        <taxon>Insecta</taxon>
        <taxon>Pterygota</taxon>
        <taxon>Neoptera</taxon>
        <taxon>Endopterygota</taxon>
        <taxon>Lepidoptera</taxon>
        <taxon>Glossata</taxon>
        <taxon>Ditrysia</taxon>
        <taxon>Papilionoidea</taxon>
        <taxon>Papilionidae</taxon>
        <taxon>Papilioninae</taxon>
        <taxon>Iphiclides</taxon>
    </lineage>
</organism>
<name>A0ABN8IBY0_9NEOP</name>
<dbReference type="Proteomes" id="UP000837857">
    <property type="component" value="Chromosome 18"/>
</dbReference>
<evidence type="ECO:0000256" key="1">
    <source>
        <dbReference type="SAM" id="MobiDB-lite"/>
    </source>
</evidence>
<feature type="region of interest" description="Disordered" evidence="1">
    <location>
        <begin position="1"/>
        <end position="44"/>
    </location>
</feature>
<evidence type="ECO:0000313" key="3">
    <source>
        <dbReference type="Proteomes" id="UP000837857"/>
    </source>
</evidence>
<protein>
    <submittedName>
        <fullName evidence="2">Uncharacterized protein</fullName>
    </submittedName>
</protein>